<name>B9ESS1_PROMM</name>
<protein>
    <submittedName>
        <fullName evidence="1">Uncharacterized protein</fullName>
    </submittedName>
</protein>
<gene>
    <name evidence="1" type="ordered locus">PMT_2907</name>
</gene>
<proteinExistence type="predicted"/>
<reference evidence="1 2" key="1">
    <citation type="journal article" date="2003" name="Nature">
        <title>Genome divergence in two Prochlorococcus ecotypes reflects oceanic niche differentiation.</title>
        <authorList>
            <person name="Rocap G."/>
            <person name="Larimer F.W."/>
            <person name="Lamerdin J.E."/>
            <person name="Malfatti S."/>
            <person name="Chain P."/>
            <person name="Ahlgren N.A."/>
            <person name="Arellano A."/>
            <person name="Coleman M."/>
            <person name="Hauser L."/>
            <person name="Hess W.R."/>
            <person name="Johnson Z.I."/>
            <person name="Land M.L."/>
            <person name="Lindell D."/>
            <person name="Post A.F."/>
            <person name="Regala W."/>
            <person name="Shah M."/>
            <person name="Shaw S.L."/>
            <person name="Steglich C."/>
            <person name="Sullivan M.B."/>
            <person name="Ting C.S."/>
            <person name="Tolonen A."/>
            <person name="Webb E.A."/>
            <person name="Zinser E.R."/>
            <person name="Chisholm S.W."/>
        </authorList>
    </citation>
    <scope>NUCLEOTIDE SEQUENCE [LARGE SCALE GENOMIC DNA]</scope>
    <source>
        <strain evidence="2">MIT 9313</strain>
    </source>
</reference>
<dbReference type="AlphaFoldDB" id="B9ESS1"/>
<evidence type="ECO:0000313" key="1">
    <source>
        <dbReference type="EMBL" id="CAX32425.1"/>
    </source>
</evidence>
<dbReference type="Proteomes" id="UP000001423">
    <property type="component" value="Chromosome"/>
</dbReference>
<evidence type="ECO:0000313" key="2">
    <source>
        <dbReference type="Proteomes" id="UP000001423"/>
    </source>
</evidence>
<dbReference type="HOGENOM" id="CLU_3010720_0_0_3"/>
<dbReference type="KEGG" id="pmt:PMT_2907"/>
<accession>B9ESS1</accession>
<sequence>MNIFYFENPRILIKSQSSFALFKRLKQPLDTSQPITTTDIVQTEMKVTQFQLTGRI</sequence>
<dbReference type="EMBL" id="BX548175">
    <property type="protein sequence ID" value="CAX32425.1"/>
    <property type="molecule type" value="Genomic_DNA"/>
</dbReference>
<organism evidence="1 2">
    <name type="scientific">Prochlorococcus marinus (strain MIT 9313)</name>
    <dbReference type="NCBI Taxonomy" id="74547"/>
    <lineage>
        <taxon>Bacteria</taxon>
        <taxon>Bacillati</taxon>
        <taxon>Cyanobacteriota</taxon>
        <taxon>Cyanophyceae</taxon>
        <taxon>Synechococcales</taxon>
        <taxon>Prochlorococcaceae</taxon>
        <taxon>Prochlorococcus</taxon>
    </lineage>
</organism>
<keyword evidence="2" id="KW-1185">Reference proteome</keyword>